<dbReference type="GO" id="GO:0003729">
    <property type="term" value="F:mRNA binding"/>
    <property type="evidence" value="ECO:0007669"/>
    <property type="project" value="TreeGrafter"/>
</dbReference>
<dbReference type="Gene3D" id="3.90.1180.10">
    <property type="entry name" value="Ribosomal protein L13"/>
    <property type="match status" value="1"/>
</dbReference>
<evidence type="ECO:0000256" key="2">
    <source>
        <dbReference type="ARBA" id="ARBA00011838"/>
    </source>
</evidence>
<keyword evidence="8" id="KW-1185">Reference proteome</keyword>
<dbReference type="EMBL" id="JACBAZ010000006">
    <property type="protein sequence ID" value="NWK56756.1"/>
    <property type="molecule type" value="Genomic_DNA"/>
</dbReference>
<comment type="caution">
    <text evidence="7">The sequence shown here is derived from an EMBL/GenBank/DDBJ whole genome shotgun (WGS) entry which is preliminary data.</text>
</comment>
<dbReference type="PIRSF" id="PIRSF002181">
    <property type="entry name" value="Ribosomal_L13"/>
    <property type="match status" value="1"/>
</dbReference>
<dbReference type="SUPFAM" id="SSF52161">
    <property type="entry name" value="Ribosomal protein L13"/>
    <property type="match status" value="1"/>
</dbReference>
<protein>
    <recommendedName>
        <fullName evidence="5 6">Large ribosomal subunit protein uL13</fullName>
    </recommendedName>
</protein>
<evidence type="ECO:0000313" key="7">
    <source>
        <dbReference type="EMBL" id="NWK56756.1"/>
    </source>
</evidence>
<dbReference type="InterPro" id="IPR036899">
    <property type="entry name" value="Ribosomal_uL13_sf"/>
</dbReference>
<organism evidence="7 8">
    <name type="scientific">Oceaniferula marina</name>
    <dbReference type="NCBI Taxonomy" id="2748318"/>
    <lineage>
        <taxon>Bacteria</taxon>
        <taxon>Pseudomonadati</taxon>
        <taxon>Verrucomicrobiota</taxon>
        <taxon>Verrucomicrobiia</taxon>
        <taxon>Verrucomicrobiales</taxon>
        <taxon>Verrucomicrobiaceae</taxon>
        <taxon>Oceaniferula</taxon>
    </lineage>
</organism>
<evidence type="ECO:0000256" key="4">
    <source>
        <dbReference type="ARBA" id="ARBA00023274"/>
    </source>
</evidence>
<dbReference type="NCBIfam" id="TIGR01066">
    <property type="entry name" value="rplM_bact"/>
    <property type="match status" value="1"/>
</dbReference>
<comment type="function">
    <text evidence="6">This protein is one of the early assembly proteins of the 50S ribosomal subunit, although it is not seen to bind rRNA by itself. It is important during the early stages of 50S assembly.</text>
</comment>
<comment type="subunit">
    <text evidence="2 6">Part of the 50S ribosomal subunit.</text>
</comment>
<dbReference type="FunFam" id="3.90.1180.10:FF:000001">
    <property type="entry name" value="50S ribosomal protein L13"/>
    <property type="match status" value="1"/>
</dbReference>
<dbReference type="InterPro" id="IPR005823">
    <property type="entry name" value="Ribosomal_uL13_bac-type"/>
</dbReference>
<dbReference type="GO" id="GO:0003735">
    <property type="term" value="F:structural constituent of ribosome"/>
    <property type="evidence" value="ECO:0007669"/>
    <property type="project" value="InterPro"/>
</dbReference>
<dbReference type="AlphaFoldDB" id="A0A851GHC0"/>
<keyword evidence="3 6" id="KW-0689">Ribosomal protein</keyword>
<comment type="similarity">
    <text evidence="1 6">Belongs to the universal ribosomal protein uL13 family.</text>
</comment>
<proteinExistence type="inferred from homology"/>
<dbReference type="RefSeq" id="WP_178933557.1">
    <property type="nucleotide sequence ID" value="NZ_JACBAZ010000006.1"/>
</dbReference>
<dbReference type="CDD" id="cd00392">
    <property type="entry name" value="Ribosomal_L13"/>
    <property type="match status" value="1"/>
</dbReference>
<dbReference type="HAMAP" id="MF_01366">
    <property type="entry name" value="Ribosomal_uL13"/>
    <property type="match status" value="1"/>
</dbReference>
<evidence type="ECO:0000313" key="8">
    <source>
        <dbReference type="Proteomes" id="UP000557872"/>
    </source>
</evidence>
<gene>
    <name evidence="6 7" type="primary">rplM</name>
    <name evidence="7" type="ORF">HW115_14130</name>
</gene>
<dbReference type="GO" id="GO:0006412">
    <property type="term" value="P:translation"/>
    <property type="evidence" value="ECO:0007669"/>
    <property type="project" value="UniProtKB-UniRule"/>
</dbReference>
<dbReference type="Pfam" id="PF00572">
    <property type="entry name" value="Ribosomal_L13"/>
    <property type="match status" value="1"/>
</dbReference>
<evidence type="ECO:0000256" key="3">
    <source>
        <dbReference type="ARBA" id="ARBA00022980"/>
    </source>
</evidence>
<dbReference type="PANTHER" id="PTHR11545:SF2">
    <property type="entry name" value="LARGE RIBOSOMAL SUBUNIT PROTEIN UL13M"/>
    <property type="match status" value="1"/>
</dbReference>
<sequence>MKTFSAKAQDVERKWYVIDAENKVLGQVAVEAANLLRGKNKPIFTPHVDTGDFVVITNAEKVVLTGNKESDKIYTRYTGYVGNQKVETPKKVRARRPELLLERAVRGMIPHNKLGDAIYKKLKVVVGPEHGHDAQQPEAYEVK</sequence>
<dbReference type="InterPro" id="IPR005822">
    <property type="entry name" value="Ribosomal_uL13"/>
</dbReference>
<dbReference type="GO" id="GO:0017148">
    <property type="term" value="P:negative regulation of translation"/>
    <property type="evidence" value="ECO:0007669"/>
    <property type="project" value="TreeGrafter"/>
</dbReference>
<name>A0A851GHC0_9BACT</name>
<evidence type="ECO:0000256" key="6">
    <source>
        <dbReference type="HAMAP-Rule" id="MF_01366"/>
    </source>
</evidence>
<keyword evidence="4 6" id="KW-0687">Ribonucleoprotein</keyword>
<dbReference type="GO" id="GO:0022625">
    <property type="term" value="C:cytosolic large ribosomal subunit"/>
    <property type="evidence" value="ECO:0007669"/>
    <property type="project" value="TreeGrafter"/>
</dbReference>
<dbReference type="PANTHER" id="PTHR11545">
    <property type="entry name" value="RIBOSOMAL PROTEIN L13"/>
    <property type="match status" value="1"/>
</dbReference>
<accession>A0A851GHC0</accession>
<dbReference type="Proteomes" id="UP000557872">
    <property type="component" value="Unassembled WGS sequence"/>
</dbReference>
<evidence type="ECO:0000256" key="5">
    <source>
        <dbReference type="ARBA" id="ARBA00035201"/>
    </source>
</evidence>
<reference evidence="7 8" key="1">
    <citation type="submission" date="2020-07" db="EMBL/GenBank/DDBJ databases">
        <title>Roseicoccus Jingziensis gen. nov., sp. nov., isolated from coastal seawater.</title>
        <authorList>
            <person name="Feng X."/>
        </authorList>
    </citation>
    <scope>NUCLEOTIDE SEQUENCE [LARGE SCALE GENOMIC DNA]</scope>
    <source>
        <strain evidence="7 8">N1E253</strain>
    </source>
</reference>
<evidence type="ECO:0000256" key="1">
    <source>
        <dbReference type="ARBA" id="ARBA00006227"/>
    </source>
</evidence>